<dbReference type="Gene3D" id="3.30.310.70">
    <property type="entry name" value="TT1751-like domain"/>
    <property type="match status" value="1"/>
</dbReference>
<gene>
    <name evidence="2" type="ORF">GCM10009069_17960</name>
</gene>
<dbReference type="AlphaFoldDB" id="A0A8J3G2J4"/>
<dbReference type="InterPro" id="IPR035923">
    <property type="entry name" value="TT1751-like_sf"/>
</dbReference>
<name>A0A8J3G2J4_9PROT</name>
<evidence type="ECO:0000259" key="1">
    <source>
        <dbReference type="Pfam" id="PF03625"/>
    </source>
</evidence>
<dbReference type="Proteomes" id="UP000634004">
    <property type="component" value="Unassembled WGS sequence"/>
</dbReference>
<dbReference type="CDD" id="cd14797">
    <property type="entry name" value="DUF302"/>
    <property type="match status" value="1"/>
</dbReference>
<comment type="caution">
    <text evidence="2">The sequence shown here is derived from an EMBL/GenBank/DDBJ whole genome shotgun (WGS) entry which is preliminary data.</text>
</comment>
<dbReference type="SUPFAM" id="SSF103247">
    <property type="entry name" value="TT1751-like"/>
    <property type="match status" value="1"/>
</dbReference>
<protein>
    <recommendedName>
        <fullName evidence="1">DUF302 domain-containing protein</fullName>
    </recommendedName>
</protein>
<accession>A0A8J3G2J4</accession>
<dbReference type="Pfam" id="PF03625">
    <property type="entry name" value="DUF302"/>
    <property type="match status" value="1"/>
</dbReference>
<dbReference type="EMBL" id="BMZH01000006">
    <property type="protein sequence ID" value="GHA95367.1"/>
    <property type="molecule type" value="Genomic_DNA"/>
</dbReference>
<proteinExistence type="predicted"/>
<feature type="domain" description="DUF302" evidence="1">
    <location>
        <begin position="96"/>
        <end position="157"/>
    </location>
</feature>
<evidence type="ECO:0000313" key="3">
    <source>
        <dbReference type="Proteomes" id="UP000634004"/>
    </source>
</evidence>
<evidence type="ECO:0000313" key="2">
    <source>
        <dbReference type="EMBL" id="GHA95367.1"/>
    </source>
</evidence>
<reference evidence="2" key="1">
    <citation type="journal article" date="2014" name="Int. J. Syst. Evol. Microbiol.">
        <title>Complete genome sequence of Corynebacterium casei LMG S-19264T (=DSM 44701T), isolated from a smear-ripened cheese.</title>
        <authorList>
            <consortium name="US DOE Joint Genome Institute (JGI-PGF)"/>
            <person name="Walter F."/>
            <person name="Albersmeier A."/>
            <person name="Kalinowski J."/>
            <person name="Ruckert C."/>
        </authorList>
    </citation>
    <scope>NUCLEOTIDE SEQUENCE</scope>
    <source>
        <strain evidence="2">KCTC 32513</strain>
    </source>
</reference>
<keyword evidence="3" id="KW-1185">Reference proteome</keyword>
<dbReference type="InterPro" id="IPR005180">
    <property type="entry name" value="DUF302"/>
</dbReference>
<reference evidence="2" key="2">
    <citation type="submission" date="2020-09" db="EMBL/GenBank/DDBJ databases">
        <authorList>
            <person name="Sun Q."/>
            <person name="Kim S."/>
        </authorList>
    </citation>
    <scope>NUCLEOTIDE SEQUENCE</scope>
    <source>
        <strain evidence="2">KCTC 32513</strain>
    </source>
</reference>
<organism evidence="2 3">
    <name type="scientific">Algimonas arctica</name>
    <dbReference type="NCBI Taxonomy" id="1479486"/>
    <lineage>
        <taxon>Bacteria</taxon>
        <taxon>Pseudomonadati</taxon>
        <taxon>Pseudomonadota</taxon>
        <taxon>Alphaproteobacteria</taxon>
        <taxon>Maricaulales</taxon>
        <taxon>Robiginitomaculaceae</taxon>
        <taxon>Algimonas</taxon>
    </lineage>
</organism>
<dbReference type="PANTHER" id="PTHR38342:SF2">
    <property type="entry name" value="INNER MEMBRANE OR EXPORTED"/>
    <property type="match status" value="1"/>
</dbReference>
<sequence>MPVNYFRSSGRIELDRTLIGDKTFRLEQNIAFSHSYGVKHLLIASAALLSLSACASAPPPPPPDHKTVTVSDSFVAAETRLREAIGARDLTLFTIIDHSAGATLVGRDIGQSKLFIFGNPKGGTPLIQAAPQMGLDLPLKILIYTDEAGRTAVSYTNIKALAAQHRIEGQDARLDTIADMLRAVARETAG</sequence>
<dbReference type="PANTHER" id="PTHR38342">
    <property type="entry name" value="SLR5037 PROTEIN"/>
    <property type="match status" value="1"/>
</dbReference>